<feature type="signal peptide" evidence="1">
    <location>
        <begin position="1"/>
        <end position="19"/>
    </location>
</feature>
<sequence length="186" mass="20813">MSLLRILLAVILMGCAAWAQGQGAASLELLQLTRADDGFRVAYSVKLDLPRAAEDALNKGVPLYFVADVRVARKRWYWRDATVARAERQWRLSYQALTRQYRLSTGGLNQNFSSLTEALDAIRRASAWPVESREEPEAQEVYTLSFGLRLDTRQLPAPLQIGLGSDAEWGVRRERPVHAAELGLAS</sequence>
<dbReference type="Proteomes" id="UP000620139">
    <property type="component" value="Unassembled WGS sequence"/>
</dbReference>
<feature type="chain" id="PRO_5036997069" evidence="1">
    <location>
        <begin position="20"/>
        <end position="186"/>
    </location>
</feature>
<organism evidence="2 3">
    <name type="scientific">Inhella gelatinilytica</name>
    <dbReference type="NCBI Taxonomy" id="2795030"/>
    <lineage>
        <taxon>Bacteria</taxon>
        <taxon>Pseudomonadati</taxon>
        <taxon>Pseudomonadota</taxon>
        <taxon>Betaproteobacteria</taxon>
        <taxon>Burkholderiales</taxon>
        <taxon>Sphaerotilaceae</taxon>
        <taxon>Inhella</taxon>
    </lineage>
</organism>
<name>A0A931J1L1_9BURK</name>
<dbReference type="RefSeq" id="WP_198101293.1">
    <property type="nucleotide sequence ID" value="NZ_JAEDAL010000006.1"/>
</dbReference>
<gene>
    <name evidence="2" type="ORF">I7X43_12595</name>
</gene>
<keyword evidence="3" id="KW-1185">Reference proteome</keyword>
<protein>
    <submittedName>
        <fullName evidence="2">DUF4390 domain-containing protein</fullName>
    </submittedName>
</protein>
<reference evidence="2" key="1">
    <citation type="submission" date="2020-12" db="EMBL/GenBank/DDBJ databases">
        <title>The genome sequence of Inhella sp. 4Y17.</title>
        <authorList>
            <person name="Liu Y."/>
        </authorList>
    </citation>
    <scope>NUCLEOTIDE SEQUENCE</scope>
    <source>
        <strain evidence="2">4Y10</strain>
    </source>
</reference>
<dbReference type="InterPro" id="IPR025500">
    <property type="entry name" value="DUF4390"/>
</dbReference>
<dbReference type="Pfam" id="PF14334">
    <property type="entry name" value="DUF4390"/>
    <property type="match status" value="1"/>
</dbReference>
<keyword evidence="1" id="KW-0732">Signal</keyword>
<dbReference type="EMBL" id="JAEDAL010000006">
    <property type="protein sequence ID" value="MBH9553681.1"/>
    <property type="molecule type" value="Genomic_DNA"/>
</dbReference>
<accession>A0A931J1L1</accession>
<evidence type="ECO:0000256" key="1">
    <source>
        <dbReference type="SAM" id="SignalP"/>
    </source>
</evidence>
<evidence type="ECO:0000313" key="2">
    <source>
        <dbReference type="EMBL" id="MBH9553681.1"/>
    </source>
</evidence>
<proteinExistence type="predicted"/>
<comment type="caution">
    <text evidence="2">The sequence shown here is derived from an EMBL/GenBank/DDBJ whole genome shotgun (WGS) entry which is preliminary data.</text>
</comment>
<dbReference type="AlphaFoldDB" id="A0A931J1L1"/>
<evidence type="ECO:0000313" key="3">
    <source>
        <dbReference type="Proteomes" id="UP000620139"/>
    </source>
</evidence>